<organism evidence="1">
    <name type="scientific">Cressdnaviricota sp</name>
    <dbReference type="NCBI Taxonomy" id="2748378"/>
    <lineage>
        <taxon>Viruses</taxon>
        <taxon>Monodnaviria</taxon>
        <taxon>Shotokuvirae</taxon>
        <taxon>Cressdnaviricota</taxon>
    </lineage>
</organism>
<dbReference type="EMBL" id="MW347499">
    <property type="protein sequence ID" value="QRI44156.1"/>
    <property type="molecule type" value="Genomic_DNA"/>
</dbReference>
<reference evidence="1" key="1">
    <citation type="submission" date="2020-11" db="EMBL/GenBank/DDBJ databases">
        <title>Viral genomes from river ports along the Yangtze River in China.</title>
        <authorList>
            <person name="Lu J."/>
            <person name="Shen Q."/>
            <person name="Yang S."/>
            <person name="Zhang W."/>
        </authorList>
    </citation>
    <scope>NUCLEOTIDE SEQUENCE</scope>
    <source>
        <strain evidence="1">4zj-CRESS-25</strain>
    </source>
</reference>
<dbReference type="Gene3D" id="3.40.1310.20">
    <property type="match status" value="1"/>
</dbReference>
<accession>A0A890V262</accession>
<name>A0A890V262_9VIRU</name>
<proteinExistence type="predicted"/>
<sequence>MFMIMEKPIKFTVLKNAFPKAHIAMRYKQSTNKAADEYCDKEETATGKHKYKGGVFEEDQQGKRSDLELVAEAIQDGATLKAVASMFPASYGTSKCQHETS</sequence>
<protein>
    <submittedName>
        <fullName evidence="1">Replication-associated protein</fullName>
    </submittedName>
</protein>
<evidence type="ECO:0000313" key="1">
    <source>
        <dbReference type="EMBL" id="QRI44156.1"/>
    </source>
</evidence>